<evidence type="ECO:0000256" key="4">
    <source>
        <dbReference type="ARBA" id="ARBA00023163"/>
    </source>
</evidence>
<evidence type="ECO:0000256" key="5">
    <source>
        <dbReference type="PROSITE-ProRule" id="PRU01091"/>
    </source>
</evidence>
<dbReference type="InterPro" id="IPR005158">
    <property type="entry name" value="BTAD"/>
</dbReference>
<dbReference type="GO" id="GO:0006355">
    <property type="term" value="P:regulation of DNA-templated transcription"/>
    <property type="evidence" value="ECO:0007669"/>
    <property type="project" value="InterPro"/>
</dbReference>
<evidence type="ECO:0000256" key="2">
    <source>
        <dbReference type="ARBA" id="ARBA00023015"/>
    </source>
</evidence>
<dbReference type="SUPFAM" id="SSF46894">
    <property type="entry name" value="C-terminal effector domain of the bipartite response regulators"/>
    <property type="match status" value="1"/>
</dbReference>
<dbReference type="SMART" id="SM00862">
    <property type="entry name" value="Trans_reg_C"/>
    <property type="match status" value="1"/>
</dbReference>
<dbReference type="InterPro" id="IPR011990">
    <property type="entry name" value="TPR-like_helical_dom_sf"/>
</dbReference>
<dbReference type="InterPro" id="IPR016032">
    <property type="entry name" value="Sig_transdc_resp-reg_C-effctor"/>
</dbReference>
<protein>
    <recommendedName>
        <fullName evidence="6">OmpR/PhoB-type domain-containing protein</fullName>
    </recommendedName>
</protein>
<gene>
    <name evidence="7" type="ORF">AWN90_22970</name>
</gene>
<feature type="domain" description="OmpR/PhoB-type" evidence="6">
    <location>
        <begin position="1"/>
        <end position="95"/>
    </location>
</feature>
<keyword evidence="2" id="KW-0805">Transcription regulation</keyword>
<dbReference type="STRING" id="455432.AWN90_22970"/>
<dbReference type="PROSITE" id="PS51755">
    <property type="entry name" value="OMPR_PHOB"/>
    <property type="match status" value="1"/>
</dbReference>
<comment type="similarity">
    <text evidence="1">Belongs to the AfsR/DnrI/RedD regulatory family.</text>
</comment>
<name>A0A161WP37_9NOCA</name>
<sequence>MLMSGLLSVLGPVELTIDGETVRPMPPKQQAALVMLALARGRTVSAAELIRGIWGSHRPRSALGALRNYVWSVRKVLAAGPMTLRSGSGGYRLDGPLELDIDRVERFRAEADAARLAGRLEEAEAALRRAFHCWRGGALTGVPGPWASAERARLRRLHGTLQETAVEIAIQRGDHARALADLDALIVADPLSERLRALMMTALYRCGRRSEALEVYQQIRRLLVRDQGIEPGPTLAELHRQILTDQLSAAPVPKPAASPLDPGDLVQGLWQDLSGPGVPDSVAVIVCDERRADQFCRELATRGLLEAAGPGRYRYQDLMRIFIPGAAL</sequence>
<dbReference type="Pfam" id="PF03704">
    <property type="entry name" value="BTAD"/>
    <property type="match status" value="1"/>
</dbReference>
<evidence type="ECO:0000259" key="6">
    <source>
        <dbReference type="PROSITE" id="PS51755"/>
    </source>
</evidence>
<proteinExistence type="inferred from homology"/>
<keyword evidence="4" id="KW-0804">Transcription</keyword>
<evidence type="ECO:0000256" key="3">
    <source>
        <dbReference type="ARBA" id="ARBA00023125"/>
    </source>
</evidence>
<reference evidence="7 8" key="1">
    <citation type="submission" date="2016-04" db="EMBL/GenBank/DDBJ databases">
        <authorList>
            <person name="Evans L.H."/>
            <person name="Alamgir A."/>
            <person name="Owens N."/>
            <person name="Weber N.D."/>
            <person name="Virtaneva K."/>
            <person name="Barbian K."/>
            <person name="Babar A."/>
            <person name="Rosenke K."/>
        </authorList>
    </citation>
    <scope>NUCLEOTIDE SEQUENCE [LARGE SCALE GENOMIC DNA]</scope>
    <source>
        <strain evidence="7 8">IFM 0406</strain>
    </source>
</reference>
<evidence type="ECO:0000256" key="1">
    <source>
        <dbReference type="ARBA" id="ARBA00005820"/>
    </source>
</evidence>
<keyword evidence="8" id="KW-1185">Reference proteome</keyword>
<organism evidence="7 8">
    <name type="scientific">Nocardia terpenica</name>
    <dbReference type="NCBI Taxonomy" id="455432"/>
    <lineage>
        <taxon>Bacteria</taxon>
        <taxon>Bacillati</taxon>
        <taxon>Actinomycetota</taxon>
        <taxon>Actinomycetes</taxon>
        <taxon>Mycobacteriales</taxon>
        <taxon>Nocardiaceae</taxon>
        <taxon>Nocardia</taxon>
    </lineage>
</organism>
<evidence type="ECO:0000313" key="7">
    <source>
        <dbReference type="EMBL" id="KZM74885.1"/>
    </source>
</evidence>
<dbReference type="GO" id="GO:0003677">
    <property type="term" value="F:DNA binding"/>
    <property type="evidence" value="ECO:0007669"/>
    <property type="project" value="UniProtKB-UniRule"/>
</dbReference>
<evidence type="ECO:0000313" key="8">
    <source>
        <dbReference type="Proteomes" id="UP000076512"/>
    </source>
</evidence>
<dbReference type="SMART" id="SM01043">
    <property type="entry name" value="BTAD"/>
    <property type="match status" value="1"/>
</dbReference>
<dbReference type="PANTHER" id="PTHR35807:SF1">
    <property type="entry name" value="TRANSCRIPTIONAL REGULATOR REDD"/>
    <property type="match status" value="1"/>
</dbReference>
<dbReference type="Gene3D" id="1.25.40.10">
    <property type="entry name" value="Tetratricopeptide repeat domain"/>
    <property type="match status" value="1"/>
</dbReference>
<dbReference type="PANTHER" id="PTHR35807">
    <property type="entry name" value="TRANSCRIPTIONAL REGULATOR REDD-RELATED"/>
    <property type="match status" value="1"/>
</dbReference>
<dbReference type="SUPFAM" id="SSF48452">
    <property type="entry name" value="TPR-like"/>
    <property type="match status" value="1"/>
</dbReference>
<dbReference type="AlphaFoldDB" id="A0A161WP37"/>
<dbReference type="GO" id="GO:0000160">
    <property type="term" value="P:phosphorelay signal transduction system"/>
    <property type="evidence" value="ECO:0007669"/>
    <property type="project" value="InterPro"/>
</dbReference>
<feature type="DNA-binding region" description="OmpR/PhoB-type" evidence="5">
    <location>
        <begin position="1"/>
        <end position="95"/>
    </location>
</feature>
<dbReference type="Proteomes" id="UP000076512">
    <property type="component" value="Unassembled WGS sequence"/>
</dbReference>
<dbReference type="EMBL" id="LWGR01000004">
    <property type="protein sequence ID" value="KZM74885.1"/>
    <property type="molecule type" value="Genomic_DNA"/>
</dbReference>
<dbReference type="InterPro" id="IPR051677">
    <property type="entry name" value="AfsR-DnrI-RedD_regulator"/>
</dbReference>
<dbReference type="InterPro" id="IPR001867">
    <property type="entry name" value="OmpR/PhoB-type_DNA-bd"/>
</dbReference>
<comment type="caution">
    <text evidence="7">The sequence shown here is derived from an EMBL/GenBank/DDBJ whole genome shotgun (WGS) entry which is preliminary data.</text>
</comment>
<dbReference type="Gene3D" id="1.10.10.10">
    <property type="entry name" value="Winged helix-like DNA-binding domain superfamily/Winged helix DNA-binding domain"/>
    <property type="match status" value="1"/>
</dbReference>
<accession>A0A161WP37</accession>
<keyword evidence="3 5" id="KW-0238">DNA-binding</keyword>
<dbReference type="CDD" id="cd15831">
    <property type="entry name" value="BTAD"/>
    <property type="match status" value="1"/>
</dbReference>
<dbReference type="InterPro" id="IPR036388">
    <property type="entry name" value="WH-like_DNA-bd_sf"/>
</dbReference>